<dbReference type="PaxDb" id="2850-Phatr44386"/>
<reference evidence="2 3" key="1">
    <citation type="journal article" date="2008" name="Nature">
        <title>The Phaeodactylum genome reveals the evolutionary history of diatom genomes.</title>
        <authorList>
            <person name="Bowler C."/>
            <person name="Allen A.E."/>
            <person name="Badger J.H."/>
            <person name="Grimwood J."/>
            <person name="Jabbari K."/>
            <person name="Kuo A."/>
            <person name="Maheswari U."/>
            <person name="Martens C."/>
            <person name="Maumus F."/>
            <person name="Otillar R.P."/>
            <person name="Rayko E."/>
            <person name="Salamov A."/>
            <person name="Vandepoele K."/>
            <person name="Beszteri B."/>
            <person name="Gruber A."/>
            <person name="Heijde M."/>
            <person name="Katinka M."/>
            <person name="Mock T."/>
            <person name="Valentin K."/>
            <person name="Verret F."/>
            <person name="Berges J.A."/>
            <person name="Brownlee C."/>
            <person name="Cadoret J.P."/>
            <person name="Chiovitti A."/>
            <person name="Choi C.J."/>
            <person name="Coesel S."/>
            <person name="De Martino A."/>
            <person name="Detter J.C."/>
            <person name="Durkin C."/>
            <person name="Falciatore A."/>
            <person name="Fournet J."/>
            <person name="Haruta M."/>
            <person name="Huysman M.J."/>
            <person name="Jenkins B.D."/>
            <person name="Jiroutova K."/>
            <person name="Jorgensen R.E."/>
            <person name="Joubert Y."/>
            <person name="Kaplan A."/>
            <person name="Kroger N."/>
            <person name="Kroth P.G."/>
            <person name="La Roche J."/>
            <person name="Lindquist E."/>
            <person name="Lommer M."/>
            <person name="Martin-Jezequel V."/>
            <person name="Lopez P.J."/>
            <person name="Lucas S."/>
            <person name="Mangogna M."/>
            <person name="McGinnis K."/>
            <person name="Medlin L.K."/>
            <person name="Montsant A."/>
            <person name="Oudot-Le Secq M.P."/>
            <person name="Napoli C."/>
            <person name="Obornik M."/>
            <person name="Parker M.S."/>
            <person name="Petit J.L."/>
            <person name="Porcel B.M."/>
            <person name="Poulsen N."/>
            <person name="Robison M."/>
            <person name="Rychlewski L."/>
            <person name="Rynearson T.A."/>
            <person name="Schmutz J."/>
            <person name="Shapiro H."/>
            <person name="Siaut M."/>
            <person name="Stanley M."/>
            <person name="Sussman M.R."/>
            <person name="Taylor A.R."/>
            <person name="Vardi A."/>
            <person name="von Dassow P."/>
            <person name="Vyverman W."/>
            <person name="Willis A."/>
            <person name="Wyrwicz L.S."/>
            <person name="Rokhsar D.S."/>
            <person name="Weissenbach J."/>
            <person name="Armbrust E.V."/>
            <person name="Green B.R."/>
            <person name="Van de Peer Y."/>
            <person name="Grigoriev I.V."/>
        </authorList>
    </citation>
    <scope>NUCLEOTIDE SEQUENCE [LARGE SCALE GENOMIC DNA]</scope>
    <source>
        <strain evidence="2 3">CCAP 1055/1</strain>
    </source>
</reference>
<feature type="compositionally biased region" description="Low complexity" evidence="1">
    <location>
        <begin position="61"/>
        <end position="76"/>
    </location>
</feature>
<protein>
    <submittedName>
        <fullName evidence="2">Uncharacterized protein</fullName>
    </submittedName>
</protein>
<reference evidence="3" key="2">
    <citation type="submission" date="2008-08" db="EMBL/GenBank/DDBJ databases">
        <authorList>
            <consortium name="Diatom Consortium"/>
            <person name="Grigoriev I."/>
            <person name="Grimwood J."/>
            <person name="Kuo A."/>
            <person name="Otillar R.P."/>
            <person name="Salamov A."/>
            <person name="Detter J.C."/>
            <person name="Lindquist E."/>
            <person name="Shapiro H."/>
            <person name="Lucas S."/>
            <person name="Glavina del Rio T."/>
            <person name="Pitluck S."/>
            <person name="Rokhsar D."/>
            <person name="Bowler C."/>
        </authorList>
    </citation>
    <scope>GENOME REANNOTATION</scope>
    <source>
        <strain evidence="3">CCAP 1055/1</strain>
    </source>
</reference>
<dbReference type="Proteomes" id="UP000000759">
    <property type="component" value="Chromosome 4"/>
</dbReference>
<evidence type="ECO:0000256" key="1">
    <source>
        <dbReference type="SAM" id="MobiDB-lite"/>
    </source>
</evidence>
<evidence type="ECO:0000313" key="2">
    <source>
        <dbReference type="EMBL" id="EEC49884.1"/>
    </source>
</evidence>
<dbReference type="OrthoDB" id="49581at2759"/>
<keyword evidence="3" id="KW-1185">Reference proteome</keyword>
<dbReference type="EMBL" id="CM000607">
    <property type="protein sequence ID" value="EEC49884.1"/>
    <property type="molecule type" value="Genomic_DNA"/>
</dbReference>
<dbReference type="AlphaFoldDB" id="B7FTX5"/>
<sequence length="291" mass="33042">MGQAASRAAQRLGHRIEQAAVKERTQAEQAAQQRSKASPAFSDPHALHGGFTRGEGNVTSAADQRQQQAIAQRPGATGEYQEMRQDLIQFINDMGPLKRKDQMEEKKQRKTRLPKSLREQLDEQEAVSKRPVSQRKKVSMPLAEKVEGYETIRSTSFSSKEEVIDPKDFGGTGDVLDIFELLHFKREKGSTDEAVDAFYRKHVSSERESKWDHEDQERHKTMLHNVLNSIELPIVMKDTDNSMVGAWPSRVEELKEIKLVELPPSQVKLVLHDLYDTSEKEVIVDVKEAKA</sequence>
<dbReference type="KEGG" id="pti:PHATRDRAFT_44386"/>
<proteinExistence type="predicted"/>
<dbReference type="GeneID" id="7197854"/>
<gene>
    <name evidence="2" type="ORF">PHATRDRAFT_44386</name>
</gene>
<dbReference type="HOGENOM" id="CLU_932103_0_0_1"/>
<feature type="compositionally biased region" description="Basic and acidic residues" evidence="1">
    <location>
        <begin position="14"/>
        <end position="26"/>
    </location>
</feature>
<organism evidence="2 3">
    <name type="scientific">Phaeodactylum tricornutum (strain CCAP 1055/1)</name>
    <dbReference type="NCBI Taxonomy" id="556484"/>
    <lineage>
        <taxon>Eukaryota</taxon>
        <taxon>Sar</taxon>
        <taxon>Stramenopiles</taxon>
        <taxon>Ochrophyta</taxon>
        <taxon>Bacillariophyta</taxon>
        <taxon>Bacillariophyceae</taxon>
        <taxon>Bacillariophycidae</taxon>
        <taxon>Naviculales</taxon>
        <taxon>Phaeodactylaceae</taxon>
        <taxon>Phaeodactylum</taxon>
    </lineage>
</organism>
<name>B7FTX5_PHATC</name>
<accession>B7FTX5</accession>
<feature type="region of interest" description="Disordered" evidence="1">
    <location>
        <begin position="1"/>
        <end position="139"/>
    </location>
</feature>
<dbReference type="RefSeq" id="XP_002178219.1">
    <property type="nucleotide sequence ID" value="XM_002178183.1"/>
</dbReference>
<feature type="compositionally biased region" description="Basic and acidic residues" evidence="1">
    <location>
        <begin position="96"/>
        <end position="107"/>
    </location>
</feature>
<dbReference type="InParanoid" id="B7FTX5"/>
<evidence type="ECO:0000313" key="3">
    <source>
        <dbReference type="Proteomes" id="UP000000759"/>
    </source>
</evidence>